<evidence type="ECO:0008006" key="4">
    <source>
        <dbReference type="Google" id="ProtNLM"/>
    </source>
</evidence>
<dbReference type="SUPFAM" id="SSF53955">
    <property type="entry name" value="Lysozyme-like"/>
    <property type="match status" value="1"/>
</dbReference>
<accession>A0A317JPE0</accession>
<evidence type="ECO:0000313" key="2">
    <source>
        <dbReference type="EMBL" id="PWU22407.1"/>
    </source>
</evidence>
<name>A0A317JPE0_9BACT</name>
<dbReference type="Proteomes" id="UP000246104">
    <property type="component" value="Unassembled WGS sequence"/>
</dbReference>
<feature type="transmembrane region" description="Helical" evidence="1">
    <location>
        <begin position="48"/>
        <end position="70"/>
    </location>
</feature>
<dbReference type="InterPro" id="IPR023346">
    <property type="entry name" value="Lysozyme-like_dom_sf"/>
</dbReference>
<organism evidence="2 3">
    <name type="scientific">Candidatus Cerribacteria bacterium 'Amazon FNV 2010 28 9'</name>
    <dbReference type="NCBI Taxonomy" id="2081795"/>
    <lineage>
        <taxon>Bacteria</taxon>
        <taxon>Candidatus Cerribacteria</taxon>
    </lineage>
</organism>
<proteinExistence type="predicted"/>
<comment type="caution">
    <text evidence="2">The sequence shown here is derived from an EMBL/GenBank/DDBJ whole genome shotgun (WGS) entry which is preliminary data.</text>
</comment>
<dbReference type="EMBL" id="PSRQ01000065">
    <property type="protein sequence ID" value="PWU22407.1"/>
    <property type="molecule type" value="Genomic_DNA"/>
</dbReference>
<keyword evidence="1" id="KW-1133">Transmembrane helix</keyword>
<protein>
    <recommendedName>
        <fullName evidence="4">Mannosyl-glycoprotein endo-beta-N-acetylglucosamidase-like domain-containing protein</fullName>
    </recommendedName>
</protein>
<sequence>MIKQPKRFYTKSIEKPQEIEESICETSQEAIGQPSQFHFPRLPFQSTLLFVAGTCLVCSIAVIAIAPSIIPPLHLEQKGNQVNQTLLQAGGSDATGLHFEAQVSDARVDIVQNFLERYDSPLKPYDHYAEVLVQTADRYGLDYRLLPAIMMQESNLCKTADPSIHNCLGFGINKAGTLAFNSYEDSFDRAARELKERYIDQGLTTPEEIMTKYTPSSNGSWARSVNQWLNEMEYDSHQKGLENDGNTNLMVYSKSDQ</sequence>
<keyword evidence="1" id="KW-0812">Transmembrane</keyword>
<keyword evidence="1" id="KW-0472">Membrane</keyword>
<reference evidence="2 3" key="1">
    <citation type="submission" date="2018-02" db="EMBL/GenBank/DDBJ databases">
        <title>Genomic Reconstructions from Amazon Rainforest and Pasture Soil Reveal Novel Insights into the Physiology of Candidate Phyla in Tropical Sites.</title>
        <authorList>
            <person name="Kroeger M.E."/>
            <person name="Delmont T."/>
            <person name="Eren A.M."/>
            <person name="Guo J."/>
            <person name="Meyer K.M."/>
            <person name="Khan K."/>
            <person name="Rodrigues J.L.M."/>
            <person name="Bohannan B.J.M."/>
            <person name="Tringe S."/>
            <person name="Borges C.D."/>
            <person name="Tiedje J."/>
            <person name="Tsai S.M."/>
            <person name="Nusslein K."/>
        </authorList>
    </citation>
    <scope>NUCLEOTIDE SEQUENCE [LARGE SCALE GENOMIC DNA]</scope>
    <source>
        <strain evidence="2">Amazon FNV 2010 28 9</strain>
    </source>
</reference>
<gene>
    <name evidence="2" type="ORF">C5B42_06145</name>
</gene>
<evidence type="ECO:0000313" key="3">
    <source>
        <dbReference type="Proteomes" id="UP000246104"/>
    </source>
</evidence>
<dbReference type="AlphaFoldDB" id="A0A317JPE0"/>
<evidence type="ECO:0000256" key="1">
    <source>
        <dbReference type="SAM" id="Phobius"/>
    </source>
</evidence>